<comment type="catalytic activity">
    <reaction evidence="4">
        <text>dTTP + H2O = dTMP + diphosphate + H(+)</text>
        <dbReference type="Rhea" id="RHEA:28534"/>
        <dbReference type="ChEBI" id="CHEBI:15377"/>
        <dbReference type="ChEBI" id="CHEBI:15378"/>
        <dbReference type="ChEBI" id="CHEBI:33019"/>
        <dbReference type="ChEBI" id="CHEBI:37568"/>
        <dbReference type="ChEBI" id="CHEBI:63528"/>
        <dbReference type="EC" id="3.6.1.9"/>
    </reaction>
</comment>
<dbReference type="PANTHER" id="PTHR43213:SF5">
    <property type="entry name" value="BIFUNCTIONAL DTTP_UTP PYROPHOSPHATASE_METHYLTRANSFERASE PROTEIN-RELATED"/>
    <property type="match status" value="1"/>
</dbReference>
<evidence type="ECO:0000313" key="6">
    <source>
        <dbReference type="Proteomes" id="UP000184782"/>
    </source>
</evidence>
<organism evidence="5 6">
    <name type="scientific">Chryseobacterium scophthalmum</name>
    <dbReference type="NCBI Taxonomy" id="59733"/>
    <lineage>
        <taxon>Bacteria</taxon>
        <taxon>Pseudomonadati</taxon>
        <taxon>Bacteroidota</taxon>
        <taxon>Flavobacteriia</taxon>
        <taxon>Flavobacteriales</taxon>
        <taxon>Weeksellaceae</taxon>
        <taxon>Chryseobacterium group</taxon>
        <taxon>Chryseobacterium</taxon>
    </lineage>
</organism>
<evidence type="ECO:0000256" key="4">
    <source>
        <dbReference type="HAMAP-Rule" id="MF_00528"/>
    </source>
</evidence>
<keyword evidence="2 4" id="KW-0378">Hydrolase</keyword>
<comment type="caution">
    <text evidence="4">Lacks conserved residue(s) required for the propagation of feature annotation.</text>
</comment>
<dbReference type="AlphaFoldDB" id="A0A1N6HC84"/>
<dbReference type="EMBL" id="FSRQ01000002">
    <property type="protein sequence ID" value="SIO17451.1"/>
    <property type="molecule type" value="Genomic_DNA"/>
</dbReference>
<feature type="site" description="Important for substrate specificity" evidence="4">
    <location>
        <position position="11"/>
    </location>
</feature>
<protein>
    <recommendedName>
        <fullName evidence="4">dTTP/UTP pyrophosphatase</fullName>
        <shortName evidence="4">dTTPase/UTPase</shortName>
        <ecNumber evidence="4">3.6.1.9</ecNumber>
    </recommendedName>
    <alternativeName>
        <fullName evidence="4">Nucleoside triphosphate pyrophosphatase</fullName>
    </alternativeName>
    <alternativeName>
        <fullName evidence="4">Nucleotide pyrophosphatase</fullName>
        <shortName evidence="4">Nucleotide PPase</shortName>
    </alternativeName>
</protein>
<dbReference type="RefSeq" id="WP_074230542.1">
    <property type="nucleotide sequence ID" value="NZ_FSRQ01000002.1"/>
</dbReference>
<dbReference type="GO" id="GO:0005737">
    <property type="term" value="C:cytoplasm"/>
    <property type="evidence" value="ECO:0007669"/>
    <property type="project" value="UniProtKB-SubCell"/>
</dbReference>
<name>A0A1N6HC84_9FLAO</name>
<dbReference type="HAMAP" id="MF_00528">
    <property type="entry name" value="Maf"/>
    <property type="match status" value="1"/>
</dbReference>
<comment type="catalytic activity">
    <reaction evidence="4">
        <text>UTP + H2O = UMP + diphosphate + H(+)</text>
        <dbReference type="Rhea" id="RHEA:29395"/>
        <dbReference type="ChEBI" id="CHEBI:15377"/>
        <dbReference type="ChEBI" id="CHEBI:15378"/>
        <dbReference type="ChEBI" id="CHEBI:33019"/>
        <dbReference type="ChEBI" id="CHEBI:46398"/>
        <dbReference type="ChEBI" id="CHEBI:57865"/>
        <dbReference type="EC" id="3.6.1.9"/>
    </reaction>
</comment>
<dbReference type="GO" id="GO:0009117">
    <property type="term" value="P:nucleotide metabolic process"/>
    <property type="evidence" value="ECO:0007669"/>
    <property type="project" value="UniProtKB-KW"/>
</dbReference>
<dbReference type="PIRSF" id="PIRSF006305">
    <property type="entry name" value="Maf"/>
    <property type="match status" value="1"/>
</dbReference>
<gene>
    <name evidence="5" type="ORF">SAMN05421769_2395</name>
</gene>
<evidence type="ECO:0000313" key="5">
    <source>
        <dbReference type="EMBL" id="SIO17451.1"/>
    </source>
</evidence>
<feature type="site" description="Important for substrate specificity" evidence="4">
    <location>
        <position position="151"/>
    </location>
</feature>
<dbReference type="STRING" id="59733.SAMN05421769_2395"/>
<keyword evidence="4" id="KW-0963">Cytoplasm</keyword>
<dbReference type="CDD" id="cd00555">
    <property type="entry name" value="Maf"/>
    <property type="match status" value="1"/>
</dbReference>
<comment type="cofactor">
    <cofactor evidence="1 4">
        <name>a divalent metal cation</name>
        <dbReference type="ChEBI" id="CHEBI:60240"/>
    </cofactor>
</comment>
<dbReference type="SUPFAM" id="SSF52972">
    <property type="entry name" value="ITPase-like"/>
    <property type="match status" value="1"/>
</dbReference>
<accession>A0A1N6HC84</accession>
<keyword evidence="6" id="KW-1185">Reference proteome</keyword>
<evidence type="ECO:0000256" key="1">
    <source>
        <dbReference type="ARBA" id="ARBA00001968"/>
    </source>
</evidence>
<reference evidence="6" key="1">
    <citation type="submission" date="2016-12" db="EMBL/GenBank/DDBJ databases">
        <authorList>
            <person name="Varghese N."/>
            <person name="Submissions S."/>
        </authorList>
    </citation>
    <scope>NUCLEOTIDE SEQUENCE [LARGE SCALE GENOMIC DNA]</scope>
    <source>
        <strain evidence="6">DSM 16779</strain>
    </source>
</reference>
<sequence>MKILLASQSPRRKELLSSLGFDFEVVKIDCEEILPENIKIEAAAAYLSELKANTFRNLQNDEVLLTADTVVANENQFLGKPKNEIEAKEMLKSLSGKIHQVYTGITIKTLDKIITETDVADVEFDEISDEEINFYIKNYQPFDKAGGYGIQEWLGMAKIKKINGSFYTIMGLPTHLVYKILKEL</sequence>
<dbReference type="InterPro" id="IPR003697">
    <property type="entry name" value="Maf-like"/>
</dbReference>
<dbReference type="Proteomes" id="UP000184782">
    <property type="component" value="Unassembled WGS sequence"/>
</dbReference>
<evidence type="ECO:0000256" key="2">
    <source>
        <dbReference type="ARBA" id="ARBA00022801"/>
    </source>
</evidence>
<dbReference type="EC" id="3.6.1.9" evidence="4"/>
<dbReference type="PANTHER" id="PTHR43213">
    <property type="entry name" value="BIFUNCTIONAL DTTP/UTP PYROPHOSPHATASE/METHYLTRANSFERASE PROTEIN-RELATED"/>
    <property type="match status" value="1"/>
</dbReference>
<feature type="active site" description="Proton acceptor" evidence="4">
    <location>
        <position position="68"/>
    </location>
</feature>
<comment type="similarity">
    <text evidence="4">Belongs to the Maf family. YhdE subfamily.</text>
</comment>
<dbReference type="InterPro" id="IPR029001">
    <property type="entry name" value="ITPase-like_fam"/>
</dbReference>
<comment type="subcellular location">
    <subcellularLocation>
        <location evidence="4">Cytoplasm</location>
    </subcellularLocation>
</comment>
<evidence type="ECO:0000256" key="3">
    <source>
        <dbReference type="ARBA" id="ARBA00023080"/>
    </source>
</evidence>
<dbReference type="Pfam" id="PF02545">
    <property type="entry name" value="Maf"/>
    <property type="match status" value="1"/>
</dbReference>
<dbReference type="GO" id="GO:0036218">
    <property type="term" value="F:dTTP diphosphatase activity"/>
    <property type="evidence" value="ECO:0007669"/>
    <property type="project" value="RHEA"/>
</dbReference>
<feature type="site" description="Important for substrate specificity" evidence="4">
    <location>
        <position position="69"/>
    </location>
</feature>
<dbReference type="NCBIfam" id="TIGR00172">
    <property type="entry name" value="maf"/>
    <property type="match status" value="1"/>
</dbReference>
<dbReference type="GO" id="GO:0036221">
    <property type="term" value="F:UTP diphosphatase activity"/>
    <property type="evidence" value="ECO:0007669"/>
    <property type="project" value="RHEA"/>
</dbReference>
<comment type="function">
    <text evidence="4">Nucleoside triphosphate pyrophosphatase that hydrolyzes dTTP and UTP. May have a dual role in cell division arrest and in preventing the incorporation of modified nucleotides into cellular nucleic acids.</text>
</comment>
<proteinExistence type="inferred from homology"/>
<dbReference type="Gene3D" id="3.90.950.10">
    <property type="match status" value="1"/>
</dbReference>
<dbReference type="OrthoDB" id="9807767at2"/>
<keyword evidence="3 4" id="KW-0546">Nucleotide metabolism</keyword>